<proteinExistence type="predicted"/>
<dbReference type="Proteomes" id="UP000075683">
    <property type="component" value="Unassembled WGS sequence"/>
</dbReference>
<evidence type="ECO:0000313" key="2">
    <source>
        <dbReference type="Proteomes" id="UP000075683"/>
    </source>
</evidence>
<dbReference type="EMBL" id="LQYT01000049">
    <property type="protein sequence ID" value="KYD18693.1"/>
    <property type="molecule type" value="Genomic_DNA"/>
</dbReference>
<name>A0A150M2G7_9BACI</name>
<dbReference type="STRING" id="301148.B4135_2311"/>
<comment type="caution">
    <text evidence="1">The sequence shown here is derived from an EMBL/GenBank/DDBJ whole genome shotgun (WGS) entry which is preliminary data.</text>
</comment>
<evidence type="ECO:0000313" key="1">
    <source>
        <dbReference type="EMBL" id="KYD18693.1"/>
    </source>
</evidence>
<reference evidence="1 2" key="1">
    <citation type="submission" date="2016-01" db="EMBL/GenBank/DDBJ databases">
        <title>Draft Genome Sequences of Seven Thermophilic Sporeformers Isolated from Foods.</title>
        <authorList>
            <person name="Berendsen E.M."/>
            <person name="Wells-Bennik M.H."/>
            <person name="Krawcyk A.O."/>
            <person name="De Jong A."/>
            <person name="Holsappel S."/>
            <person name="Eijlander R.T."/>
            <person name="Kuipers O.P."/>
        </authorList>
    </citation>
    <scope>NUCLEOTIDE SEQUENCE [LARGE SCALE GENOMIC DNA]</scope>
    <source>
        <strain evidence="1 2">B4135</strain>
    </source>
</reference>
<sequence>MGANGTEKGYPWSEQRMKKTGVGVLLFGQPFKKFCLRCPEMTPPASGFL</sequence>
<organism evidence="1 2">
    <name type="scientific">Caldibacillus debilis</name>
    <dbReference type="NCBI Taxonomy" id="301148"/>
    <lineage>
        <taxon>Bacteria</taxon>
        <taxon>Bacillati</taxon>
        <taxon>Bacillota</taxon>
        <taxon>Bacilli</taxon>
        <taxon>Bacillales</taxon>
        <taxon>Bacillaceae</taxon>
        <taxon>Caldibacillus</taxon>
    </lineage>
</organism>
<gene>
    <name evidence="1" type="ORF">B4135_2311</name>
</gene>
<accession>A0A150M2G7</accession>
<protein>
    <submittedName>
        <fullName evidence="1">Uncharacterized protein</fullName>
    </submittedName>
</protein>
<dbReference type="AlphaFoldDB" id="A0A150M2G7"/>